<evidence type="ECO:0000313" key="1">
    <source>
        <dbReference type="EMBL" id="VDK61662.1"/>
    </source>
</evidence>
<gene>
    <name evidence="1" type="ORF">ASIM_LOCUS17831</name>
</gene>
<dbReference type="Proteomes" id="UP000267096">
    <property type="component" value="Unassembled WGS sequence"/>
</dbReference>
<accession>A0A3P6REK6</accession>
<name>A0A3P6REK6_ANISI</name>
<evidence type="ECO:0000313" key="2">
    <source>
        <dbReference type="Proteomes" id="UP000267096"/>
    </source>
</evidence>
<reference evidence="1 2" key="1">
    <citation type="submission" date="2018-11" db="EMBL/GenBank/DDBJ databases">
        <authorList>
            <consortium name="Pathogen Informatics"/>
        </authorList>
    </citation>
    <scope>NUCLEOTIDE SEQUENCE [LARGE SCALE GENOMIC DNA]</scope>
</reference>
<protein>
    <submittedName>
        <fullName evidence="1">Uncharacterized protein</fullName>
    </submittedName>
</protein>
<dbReference type="AlphaFoldDB" id="A0A3P6REK6"/>
<dbReference type="EMBL" id="UYRR01034633">
    <property type="protein sequence ID" value="VDK61662.1"/>
    <property type="molecule type" value="Genomic_DNA"/>
</dbReference>
<organism evidence="1 2">
    <name type="scientific">Anisakis simplex</name>
    <name type="common">Herring worm</name>
    <dbReference type="NCBI Taxonomy" id="6269"/>
    <lineage>
        <taxon>Eukaryota</taxon>
        <taxon>Metazoa</taxon>
        <taxon>Ecdysozoa</taxon>
        <taxon>Nematoda</taxon>
        <taxon>Chromadorea</taxon>
        <taxon>Rhabditida</taxon>
        <taxon>Spirurina</taxon>
        <taxon>Ascaridomorpha</taxon>
        <taxon>Ascaridoidea</taxon>
        <taxon>Anisakidae</taxon>
        <taxon>Anisakis</taxon>
        <taxon>Anisakis simplex complex</taxon>
    </lineage>
</organism>
<proteinExistence type="predicted"/>
<keyword evidence="2" id="KW-1185">Reference proteome</keyword>
<sequence>MIDDHIIIDKIQLAVVLKPKEPTKIIECGWINPKFTSEGDFMLDSQGSKFEHQKQDSEKSEEKVLMIEEDNNRFKVGDKNKKLQYVYDKSGCCQEYQDIFVNVFANGRKTYLSTTNEGPTDPLSTLALIPTPLVLVPSQTAFYRECTH</sequence>